<evidence type="ECO:0000256" key="3">
    <source>
        <dbReference type="ARBA" id="ARBA00022679"/>
    </source>
</evidence>
<reference evidence="6 7" key="1">
    <citation type="submission" date="2018-06" db="EMBL/GenBank/DDBJ databases">
        <title>A transcriptomic atlas of mushroom development highlights an independent origin of complex multicellularity.</title>
        <authorList>
            <consortium name="DOE Joint Genome Institute"/>
            <person name="Krizsan K."/>
            <person name="Almasi E."/>
            <person name="Merenyi Z."/>
            <person name="Sahu N."/>
            <person name="Viragh M."/>
            <person name="Koszo T."/>
            <person name="Mondo S."/>
            <person name="Kiss B."/>
            <person name="Balint B."/>
            <person name="Kues U."/>
            <person name="Barry K."/>
            <person name="Hegedus J.C."/>
            <person name="Henrissat B."/>
            <person name="Johnson J."/>
            <person name="Lipzen A."/>
            <person name="Ohm R."/>
            <person name="Nagy I."/>
            <person name="Pangilinan J."/>
            <person name="Yan J."/>
            <person name="Xiong Y."/>
            <person name="Grigoriev I.V."/>
            <person name="Hibbett D.S."/>
            <person name="Nagy L.G."/>
        </authorList>
    </citation>
    <scope>NUCLEOTIDE SEQUENCE [LARGE SCALE GENOMIC DNA]</scope>
    <source>
        <strain evidence="6 7">SZMC22713</strain>
    </source>
</reference>
<evidence type="ECO:0008006" key="8">
    <source>
        <dbReference type="Google" id="ProtNLM"/>
    </source>
</evidence>
<dbReference type="PANTHER" id="PTHR11129:SF3">
    <property type="entry name" value="PROTEIN PRENYLTRANSFERASE ALPHA SUBUNIT REPEAT-CONTAINING PROTEIN 1"/>
    <property type="match status" value="1"/>
</dbReference>
<dbReference type="OrthoDB" id="1924260at2759"/>
<accession>A0A4Y7Q819</accession>
<dbReference type="AlphaFoldDB" id="A0A4Y7Q819"/>
<keyword evidence="2" id="KW-0637">Prenyltransferase</keyword>
<evidence type="ECO:0000256" key="5">
    <source>
        <dbReference type="SAM" id="MobiDB-lite"/>
    </source>
</evidence>
<dbReference type="Pfam" id="PF01239">
    <property type="entry name" value="PPTA"/>
    <property type="match status" value="1"/>
</dbReference>
<organism evidence="6 7">
    <name type="scientific">Rickenella mellea</name>
    <dbReference type="NCBI Taxonomy" id="50990"/>
    <lineage>
        <taxon>Eukaryota</taxon>
        <taxon>Fungi</taxon>
        <taxon>Dikarya</taxon>
        <taxon>Basidiomycota</taxon>
        <taxon>Agaricomycotina</taxon>
        <taxon>Agaricomycetes</taxon>
        <taxon>Hymenochaetales</taxon>
        <taxon>Rickenellaceae</taxon>
        <taxon>Rickenella</taxon>
    </lineage>
</organism>
<keyword evidence="7" id="KW-1185">Reference proteome</keyword>
<sequence>MPEEVLKGMYPAALEMFFAARRRSAHSPHDGHGTTERVDEDADKMRASSAVILLLAAEHHPALSARKRLLLACPSDSSADDLHRELAYTRALLTATHCAKAGPLWYHRRWIIKQLTHLDMRCSDSAGDGVVAIPLTEKEYEVAIELIRTELSIASSACEIYPRNYHAWAHRVICLQALLGSSSSSTDHPPTVQTQLHGLLTTEHTSTQAWLSRHLKDHSAVHYVCWLSRAMNTLETTHVSKPTKEPTPEKRVSEGASVLAKTYTHAESLLTSYPTHETFWLYLRLARSVIATVSSGSVHSTASLRQSVSASQIDSRGTGNDAANDDMVEKIRSAHLTDEKVQRFSVRDEGFRSIFERSTVNSSANDEKRERSPIDAGVVRTIMAGPINEARGVVSNIRVWCV</sequence>
<feature type="region of interest" description="Disordered" evidence="5">
    <location>
        <begin position="304"/>
        <end position="324"/>
    </location>
</feature>
<evidence type="ECO:0000256" key="2">
    <source>
        <dbReference type="ARBA" id="ARBA00022602"/>
    </source>
</evidence>
<dbReference type="PANTHER" id="PTHR11129">
    <property type="entry name" value="PROTEIN FARNESYLTRANSFERASE ALPHA SUBUNIT/RAB GERANYLGERANYL TRANSFERASE ALPHA SUBUNIT"/>
    <property type="match status" value="1"/>
</dbReference>
<keyword evidence="4" id="KW-0677">Repeat</keyword>
<feature type="compositionally biased region" description="Polar residues" evidence="5">
    <location>
        <begin position="304"/>
        <end position="318"/>
    </location>
</feature>
<dbReference type="GO" id="GO:0005737">
    <property type="term" value="C:cytoplasm"/>
    <property type="evidence" value="ECO:0007669"/>
    <property type="project" value="TreeGrafter"/>
</dbReference>
<keyword evidence="3" id="KW-0808">Transferase</keyword>
<evidence type="ECO:0000256" key="1">
    <source>
        <dbReference type="ARBA" id="ARBA00006734"/>
    </source>
</evidence>
<protein>
    <recommendedName>
        <fullName evidence="8">Protein prenylyltransferase</fullName>
    </recommendedName>
</protein>
<dbReference type="PROSITE" id="PS51147">
    <property type="entry name" value="PFTA"/>
    <property type="match status" value="1"/>
</dbReference>
<dbReference type="SUPFAM" id="SSF48439">
    <property type="entry name" value="Protein prenylyltransferase"/>
    <property type="match status" value="1"/>
</dbReference>
<dbReference type="GO" id="GO:0008318">
    <property type="term" value="F:protein prenyltransferase activity"/>
    <property type="evidence" value="ECO:0007669"/>
    <property type="project" value="InterPro"/>
</dbReference>
<evidence type="ECO:0000256" key="4">
    <source>
        <dbReference type="ARBA" id="ARBA00022737"/>
    </source>
</evidence>
<dbReference type="Gene3D" id="1.25.40.120">
    <property type="entry name" value="Protein prenylyltransferase"/>
    <property type="match status" value="1"/>
</dbReference>
<evidence type="ECO:0000313" key="6">
    <source>
        <dbReference type="EMBL" id="TDL23049.1"/>
    </source>
</evidence>
<dbReference type="InterPro" id="IPR002088">
    <property type="entry name" value="Prenyl_trans_a"/>
</dbReference>
<name>A0A4Y7Q819_9AGAM</name>
<proteinExistence type="inferred from homology"/>
<evidence type="ECO:0000313" key="7">
    <source>
        <dbReference type="Proteomes" id="UP000294933"/>
    </source>
</evidence>
<gene>
    <name evidence="6" type="ORF">BD410DRAFT_747647</name>
</gene>
<dbReference type="VEuPathDB" id="FungiDB:BD410DRAFT_747647"/>
<comment type="similarity">
    <text evidence="1">Belongs to the protein prenyltransferase subunit alpha family.</text>
</comment>
<dbReference type="Proteomes" id="UP000294933">
    <property type="component" value="Unassembled WGS sequence"/>
</dbReference>
<dbReference type="EMBL" id="ML170172">
    <property type="protein sequence ID" value="TDL23049.1"/>
    <property type="molecule type" value="Genomic_DNA"/>
</dbReference>
<feature type="non-terminal residue" evidence="6">
    <location>
        <position position="402"/>
    </location>
</feature>